<dbReference type="EMBL" id="JAEQBW010000010">
    <property type="protein sequence ID" value="MBK6266765.1"/>
    <property type="molecule type" value="Genomic_DNA"/>
</dbReference>
<comment type="caution">
    <text evidence="1">The sequence shown here is derived from an EMBL/GenBank/DDBJ whole genome shotgun (WGS) entry which is preliminary data.</text>
</comment>
<sequence length="148" mass="17096">MNSIKAQISQKSDSLAIMAIISDVFDGMRSSDSSMISKHMHQDVKMQSIGYDKSGDTKLTRATNADGWLNAVAQPKKQVWDERTWNYQMQLNEMLANVWMDYAFYVDENFSHCGVNSFTLVKLNDIWKIIYIIDTRKQEDCKNPETLK</sequence>
<accession>A0A934X1U9</accession>
<dbReference type="Proteomes" id="UP000611723">
    <property type="component" value="Unassembled WGS sequence"/>
</dbReference>
<gene>
    <name evidence="1" type="ORF">JKA74_17100</name>
</gene>
<name>A0A934X1U9_9BACT</name>
<keyword evidence="2" id="KW-1185">Reference proteome</keyword>
<dbReference type="SUPFAM" id="SSF54427">
    <property type="entry name" value="NTF2-like"/>
    <property type="match status" value="1"/>
</dbReference>
<dbReference type="RefSeq" id="WP_201432451.1">
    <property type="nucleotide sequence ID" value="NZ_JAEQBW010000010.1"/>
</dbReference>
<reference evidence="1" key="1">
    <citation type="submission" date="2021-01" db="EMBL/GenBank/DDBJ databases">
        <title>Marivirga aurantiaca sp. nov., isolated from intertidal surface sediments.</title>
        <authorList>
            <person name="Zhang M."/>
        </authorList>
    </citation>
    <scope>NUCLEOTIDE SEQUENCE</scope>
    <source>
        <strain evidence="1">S37H4</strain>
    </source>
</reference>
<dbReference type="AlphaFoldDB" id="A0A934X1U9"/>
<evidence type="ECO:0000313" key="1">
    <source>
        <dbReference type="EMBL" id="MBK6266765.1"/>
    </source>
</evidence>
<organism evidence="1 2">
    <name type="scientific">Marivirga aurantiaca</name>
    <dbReference type="NCBI Taxonomy" id="2802615"/>
    <lineage>
        <taxon>Bacteria</taxon>
        <taxon>Pseudomonadati</taxon>
        <taxon>Bacteroidota</taxon>
        <taxon>Cytophagia</taxon>
        <taxon>Cytophagales</taxon>
        <taxon>Marivirgaceae</taxon>
        <taxon>Marivirga</taxon>
    </lineage>
</organism>
<evidence type="ECO:0000313" key="2">
    <source>
        <dbReference type="Proteomes" id="UP000611723"/>
    </source>
</evidence>
<protein>
    <submittedName>
        <fullName evidence="1">Nuclear transport factor 2 family protein</fullName>
    </submittedName>
</protein>
<dbReference type="Gene3D" id="3.10.450.50">
    <property type="match status" value="1"/>
</dbReference>
<dbReference type="InterPro" id="IPR032710">
    <property type="entry name" value="NTF2-like_dom_sf"/>
</dbReference>
<proteinExistence type="predicted"/>